<name>A0A0F9TG86_9ZZZZ</name>
<comment type="caution">
    <text evidence="1">The sequence shown here is derived from an EMBL/GenBank/DDBJ whole genome shotgun (WGS) entry which is preliminary data.</text>
</comment>
<organism evidence="1">
    <name type="scientific">marine sediment metagenome</name>
    <dbReference type="NCBI Taxonomy" id="412755"/>
    <lineage>
        <taxon>unclassified sequences</taxon>
        <taxon>metagenomes</taxon>
        <taxon>ecological metagenomes</taxon>
    </lineage>
</organism>
<protein>
    <submittedName>
        <fullName evidence="1">Uncharacterized protein</fullName>
    </submittedName>
</protein>
<evidence type="ECO:0000313" key="1">
    <source>
        <dbReference type="EMBL" id="KKN78269.1"/>
    </source>
</evidence>
<proteinExistence type="predicted"/>
<dbReference type="EMBL" id="LAZR01000265">
    <property type="protein sequence ID" value="KKN78269.1"/>
    <property type="molecule type" value="Genomic_DNA"/>
</dbReference>
<dbReference type="AlphaFoldDB" id="A0A0F9TG86"/>
<sequence>MQNHSAFAASNETLTATSDGVAASILLRTTYIVTNDDNDLDNITLANGVIGDEKVFALKTINAGDSVKITPASASGFTQITFADSEVGDGCIMSFDGTSWHIVANNGGTIA</sequence>
<reference evidence="1" key="1">
    <citation type="journal article" date="2015" name="Nature">
        <title>Complex archaea that bridge the gap between prokaryotes and eukaryotes.</title>
        <authorList>
            <person name="Spang A."/>
            <person name="Saw J.H."/>
            <person name="Jorgensen S.L."/>
            <person name="Zaremba-Niedzwiedzka K."/>
            <person name="Martijn J."/>
            <person name="Lind A.E."/>
            <person name="van Eijk R."/>
            <person name="Schleper C."/>
            <person name="Guy L."/>
            <person name="Ettema T.J."/>
        </authorList>
    </citation>
    <scope>NUCLEOTIDE SEQUENCE</scope>
</reference>
<gene>
    <name evidence="1" type="ORF">LCGC14_0351280</name>
</gene>
<accession>A0A0F9TG86</accession>